<reference evidence="2" key="1">
    <citation type="journal article" date="2002" name="Nature">
        <title>The genome sequence and structure of rice chromosome 1.</title>
        <authorList>
            <person name="Sasaki T."/>
            <person name="Matsumoto T."/>
            <person name="Yamamoto K."/>
            <person name="Sakata K."/>
            <person name="Baba T."/>
            <person name="Katayose Y."/>
            <person name="Wu J."/>
            <person name="Niimura Y."/>
            <person name="Cheng Z."/>
            <person name="Nagamura Y."/>
            <person name="Antonio B.A."/>
            <person name="Kanamori H."/>
            <person name="Hosokawa S."/>
            <person name="Masukawa M."/>
            <person name="Arikawa K."/>
            <person name="Chiden Y."/>
            <person name="Hayashi M."/>
            <person name="Okamoto M."/>
            <person name="Ando T."/>
            <person name="Aoki H."/>
            <person name="Arita K."/>
            <person name="Hamada M."/>
            <person name="Harada C."/>
            <person name="Hijishita S."/>
            <person name="Honda M."/>
            <person name="Ichikawa Y."/>
            <person name="Idonuma A."/>
            <person name="Iijima M."/>
            <person name="Ikeda M."/>
            <person name="Ikeno M."/>
            <person name="Itoh S."/>
            <person name="Itoh T."/>
            <person name="Itoh Y."/>
            <person name="Itoh Y."/>
            <person name="Iwabuchi A."/>
            <person name="Kamiya K."/>
            <person name="Karasawa W."/>
            <person name="Katagiri S."/>
            <person name="Kikuta A."/>
            <person name="Kobayashi N."/>
            <person name="Kono I."/>
            <person name="Machita K."/>
            <person name="Maehara T."/>
            <person name="Mizuno H."/>
            <person name="Mizubayashi T."/>
            <person name="Mukai Y."/>
            <person name="Nagasaki H."/>
            <person name="Nakashima M."/>
            <person name="Nakama Y."/>
            <person name="Nakamichi Y."/>
            <person name="Nakamura M."/>
            <person name="Namiki N."/>
            <person name="Negishi M."/>
            <person name="Ohta I."/>
            <person name="Ono N."/>
            <person name="Saji S."/>
            <person name="Sakai K."/>
            <person name="Shibata M."/>
            <person name="Shimokawa T."/>
            <person name="Shomura A."/>
            <person name="Song J."/>
            <person name="Takazaki Y."/>
            <person name="Terasawa K."/>
            <person name="Tsuji K."/>
            <person name="Waki K."/>
            <person name="Yamagata H."/>
            <person name="Yamane H."/>
            <person name="Yoshiki S."/>
            <person name="Yoshihara R."/>
            <person name="Yukawa K."/>
            <person name="Zhong H."/>
            <person name="Iwama H."/>
            <person name="Endo T."/>
            <person name="Ito H."/>
            <person name="Hahn J.H."/>
            <person name="Kim H.I."/>
            <person name="Eun M.Y."/>
            <person name="Yano M."/>
            <person name="Jiang J."/>
            <person name="Gojobori T."/>
        </authorList>
    </citation>
    <scope>NUCLEOTIDE SEQUENCE [LARGE SCALE GENOMIC DNA]</scope>
</reference>
<dbReference type="Proteomes" id="UP000817658">
    <property type="component" value="Chromosome 1"/>
</dbReference>
<evidence type="ECO:0000256" key="1">
    <source>
        <dbReference type="SAM" id="MobiDB-lite"/>
    </source>
</evidence>
<evidence type="ECO:0000313" key="2">
    <source>
        <dbReference type="EMBL" id="BAD52703.1"/>
    </source>
</evidence>
<sequence length="103" mass="10988">MTVGRTCWSLQPFLLPHLSPFSPNPLCSACSRCRRRRSGRARVDAGRPIGVGGEHDGRSEMAASSTTCRTGRIRRGMAMTMAGDDDLGDDGTTTSVGDDVDDS</sequence>
<gene>
    <name evidence="2" type="primary">P0710A02.23</name>
</gene>
<feature type="region of interest" description="Disordered" evidence="1">
    <location>
        <begin position="41"/>
        <end position="67"/>
    </location>
</feature>
<dbReference type="AlphaFoldDB" id="Q5ZD41"/>
<feature type="region of interest" description="Disordered" evidence="1">
    <location>
        <begin position="80"/>
        <end position="103"/>
    </location>
</feature>
<protein>
    <submittedName>
        <fullName evidence="2">Uncharacterized protein P0710A02.23</fullName>
    </submittedName>
</protein>
<dbReference type="EMBL" id="AP003048">
    <property type="protein sequence ID" value="BAD52703.1"/>
    <property type="molecule type" value="Genomic_DNA"/>
</dbReference>
<accession>Q5ZD41</accession>
<name>Q5ZD41_ORYSJ</name>
<organism evidence="2">
    <name type="scientific">Oryza sativa subsp. japonica</name>
    <name type="common">Rice</name>
    <dbReference type="NCBI Taxonomy" id="39947"/>
    <lineage>
        <taxon>Eukaryota</taxon>
        <taxon>Viridiplantae</taxon>
        <taxon>Streptophyta</taxon>
        <taxon>Embryophyta</taxon>
        <taxon>Tracheophyta</taxon>
        <taxon>Spermatophyta</taxon>
        <taxon>Magnoliopsida</taxon>
        <taxon>Liliopsida</taxon>
        <taxon>Poales</taxon>
        <taxon>Poaceae</taxon>
        <taxon>BOP clade</taxon>
        <taxon>Oryzoideae</taxon>
        <taxon>Oryzeae</taxon>
        <taxon>Oryzinae</taxon>
        <taxon>Oryza</taxon>
        <taxon>Oryza sativa</taxon>
    </lineage>
</organism>
<proteinExistence type="predicted"/>